<keyword evidence="1" id="KW-1133">Transmembrane helix</keyword>
<evidence type="ECO:0000313" key="3">
    <source>
        <dbReference type="EMBL" id="JAT29004.1"/>
    </source>
</evidence>
<feature type="transmembrane region" description="Helical" evidence="1">
    <location>
        <begin position="178"/>
        <end position="195"/>
    </location>
</feature>
<feature type="signal peptide" evidence="2">
    <location>
        <begin position="1"/>
        <end position="22"/>
    </location>
</feature>
<organism evidence="3">
    <name type="scientific">Graphocephala atropunctata</name>
    <dbReference type="NCBI Taxonomy" id="36148"/>
    <lineage>
        <taxon>Eukaryota</taxon>
        <taxon>Metazoa</taxon>
        <taxon>Ecdysozoa</taxon>
        <taxon>Arthropoda</taxon>
        <taxon>Hexapoda</taxon>
        <taxon>Insecta</taxon>
        <taxon>Pterygota</taxon>
        <taxon>Neoptera</taxon>
        <taxon>Paraneoptera</taxon>
        <taxon>Hemiptera</taxon>
        <taxon>Auchenorrhyncha</taxon>
        <taxon>Membracoidea</taxon>
        <taxon>Cicadellidae</taxon>
        <taxon>Cicadellinae</taxon>
        <taxon>Cicadellini</taxon>
        <taxon>Graphocephala</taxon>
    </lineage>
</organism>
<dbReference type="EMBL" id="GEBQ01010973">
    <property type="protein sequence ID" value="JAT29004.1"/>
    <property type="molecule type" value="Transcribed_RNA"/>
</dbReference>
<accession>A0A1B6LZE6</accession>
<protein>
    <recommendedName>
        <fullName evidence="4">GDNF/GAS1 domain-containing protein</fullName>
    </recommendedName>
</protein>
<proteinExistence type="predicted"/>
<dbReference type="PANTHER" id="PTHR33964">
    <property type="entry name" value="RE45066P-RELATED"/>
    <property type="match status" value="1"/>
</dbReference>
<dbReference type="PANTHER" id="PTHR33964:SF1">
    <property type="entry name" value="RE45066P"/>
    <property type="match status" value="1"/>
</dbReference>
<evidence type="ECO:0000256" key="2">
    <source>
        <dbReference type="SAM" id="SignalP"/>
    </source>
</evidence>
<reference evidence="3" key="1">
    <citation type="submission" date="2015-11" db="EMBL/GenBank/DDBJ databases">
        <title>De novo transcriptome assembly of four potential Pierce s Disease insect vectors from Arizona vineyards.</title>
        <authorList>
            <person name="Tassone E.E."/>
        </authorList>
    </citation>
    <scope>NUCLEOTIDE SEQUENCE</scope>
</reference>
<evidence type="ECO:0000256" key="1">
    <source>
        <dbReference type="SAM" id="Phobius"/>
    </source>
</evidence>
<keyword evidence="2" id="KW-0732">Signal</keyword>
<feature type="non-terminal residue" evidence="3">
    <location>
        <position position="1"/>
    </location>
</feature>
<name>A0A1B6LZE6_9HEMI</name>
<gene>
    <name evidence="3" type="ORF">g.7866</name>
</gene>
<keyword evidence="1" id="KW-0472">Membrane</keyword>
<sequence length="197" mass="22304">RFPALLLLSLIIVSVNFGPAETSCTPEDLQTCLRPIEEFWADEWPSVCSDTGSLQRCIGVFTSNCLQPQESVGSNWGAQEICNDEFYSHIHCLRSAKLSTDRCNSSFRPRNPRTVESPHEFFRRVCYPLGKYFNCSQTAIEDDCDFTSAVYTKRVFSLMTQPSLEMCADFMTDNSSDFTIASIVVMFLVGVYLYVEC</sequence>
<dbReference type="AlphaFoldDB" id="A0A1B6LZE6"/>
<keyword evidence="1" id="KW-0812">Transmembrane</keyword>
<feature type="chain" id="PRO_5008587774" description="GDNF/GAS1 domain-containing protein" evidence="2">
    <location>
        <begin position="23"/>
        <end position="197"/>
    </location>
</feature>
<evidence type="ECO:0008006" key="4">
    <source>
        <dbReference type="Google" id="ProtNLM"/>
    </source>
</evidence>